<organism evidence="2 3">
    <name type="scientific">Fukomys damarensis</name>
    <name type="common">Damaraland mole rat</name>
    <name type="synonym">Cryptomys damarensis</name>
    <dbReference type="NCBI Taxonomy" id="885580"/>
    <lineage>
        <taxon>Eukaryota</taxon>
        <taxon>Metazoa</taxon>
        <taxon>Chordata</taxon>
        <taxon>Craniata</taxon>
        <taxon>Vertebrata</taxon>
        <taxon>Euteleostomi</taxon>
        <taxon>Mammalia</taxon>
        <taxon>Eutheria</taxon>
        <taxon>Euarchontoglires</taxon>
        <taxon>Glires</taxon>
        <taxon>Rodentia</taxon>
        <taxon>Hystricomorpha</taxon>
        <taxon>Bathyergidae</taxon>
        <taxon>Fukomys</taxon>
    </lineage>
</organism>
<name>A0A091D828_FUKDA</name>
<feature type="compositionally biased region" description="Basic residues" evidence="1">
    <location>
        <begin position="48"/>
        <end position="60"/>
    </location>
</feature>
<dbReference type="Proteomes" id="UP000028990">
    <property type="component" value="Unassembled WGS sequence"/>
</dbReference>
<dbReference type="AlphaFoldDB" id="A0A091D828"/>
<protein>
    <submittedName>
        <fullName evidence="2">Protein Red</fullName>
    </submittedName>
</protein>
<accession>A0A091D828</accession>
<dbReference type="EMBL" id="KN122777">
    <property type="protein sequence ID" value="KFO28254.1"/>
    <property type="molecule type" value="Genomic_DNA"/>
</dbReference>
<proteinExistence type="predicted"/>
<feature type="compositionally biased region" description="Basic and acidic residues" evidence="1">
    <location>
        <begin position="18"/>
        <end position="40"/>
    </location>
</feature>
<evidence type="ECO:0000313" key="3">
    <source>
        <dbReference type="Proteomes" id="UP000028990"/>
    </source>
</evidence>
<feature type="region of interest" description="Disordered" evidence="1">
    <location>
        <begin position="1"/>
        <end position="79"/>
    </location>
</feature>
<reference evidence="2 3" key="1">
    <citation type="submission" date="2013-11" db="EMBL/GenBank/DDBJ databases">
        <title>The Damaraland mole rat (Fukomys damarensis) genome and evolution of African mole rats.</title>
        <authorList>
            <person name="Gladyshev V.N."/>
            <person name="Fang X."/>
        </authorList>
    </citation>
    <scope>NUCLEOTIDE SEQUENCE [LARGE SCALE GENOMIC DNA]</scope>
    <source>
        <tissue evidence="2">Liver</tissue>
    </source>
</reference>
<evidence type="ECO:0000313" key="2">
    <source>
        <dbReference type="EMBL" id="KFO28254.1"/>
    </source>
</evidence>
<sequence>MSICKDTGDSIPHMTKMPPDKEVEKYQEQEHGRKRDRDQNRQWVQDQRHKRGEKKKKHSNFAKPKMDKPMDKGSGSSKGFIRSINEKLALSAGWEDTELPKKPEVKRQLGEFFDTSSSYAECYPATMGDTAVDSDEGVEYN</sequence>
<evidence type="ECO:0000256" key="1">
    <source>
        <dbReference type="SAM" id="MobiDB-lite"/>
    </source>
</evidence>
<keyword evidence="3" id="KW-1185">Reference proteome</keyword>
<gene>
    <name evidence="2" type="ORF">H920_10365</name>
</gene>